<protein>
    <submittedName>
        <fullName evidence="1">Uncharacterized protein</fullName>
    </submittedName>
</protein>
<dbReference type="EMBL" id="OU963866">
    <property type="protein sequence ID" value="CAH0390724.1"/>
    <property type="molecule type" value="Genomic_DNA"/>
</dbReference>
<accession>A0A9P0F3R7</accession>
<organism evidence="1 2">
    <name type="scientific">Bemisia tabaci</name>
    <name type="common">Sweetpotato whitefly</name>
    <name type="synonym">Aleurodes tabaci</name>
    <dbReference type="NCBI Taxonomy" id="7038"/>
    <lineage>
        <taxon>Eukaryota</taxon>
        <taxon>Metazoa</taxon>
        <taxon>Ecdysozoa</taxon>
        <taxon>Arthropoda</taxon>
        <taxon>Hexapoda</taxon>
        <taxon>Insecta</taxon>
        <taxon>Pterygota</taxon>
        <taxon>Neoptera</taxon>
        <taxon>Paraneoptera</taxon>
        <taxon>Hemiptera</taxon>
        <taxon>Sternorrhyncha</taxon>
        <taxon>Aleyrodoidea</taxon>
        <taxon>Aleyrodidae</taxon>
        <taxon>Aleyrodinae</taxon>
        <taxon>Bemisia</taxon>
    </lineage>
</organism>
<evidence type="ECO:0000313" key="2">
    <source>
        <dbReference type="Proteomes" id="UP001152759"/>
    </source>
</evidence>
<reference evidence="1" key="1">
    <citation type="submission" date="2021-12" db="EMBL/GenBank/DDBJ databases">
        <authorList>
            <person name="King R."/>
        </authorList>
    </citation>
    <scope>NUCLEOTIDE SEQUENCE</scope>
</reference>
<dbReference type="Proteomes" id="UP001152759">
    <property type="component" value="Chromosome 5"/>
</dbReference>
<evidence type="ECO:0000313" key="1">
    <source>
        <dbReference type="EMBL" id="CAH0390724.1"/>
    </source>
</evidence>
<sequence>MEKRPNINESLIPKGSPGFIHNEYIHKLKDKLTKINKELHKVTFATLNGLVINGMSEEDIISLLLKQVRPPPPPPPPASSTAPQGWGYVGGSSCWPQPVNVNPVGWPQRDTLQLFIMTEKKFAIVKFPEEDDAVDIIPTAWLHDDELYCYYPKMKTNEERNNLVRRCIEADEESWDEKLEIEKKRQKRRNFFRTERFKLDRYFLTNKSLNKIAGFPAGSSAWIRVHMDDTNSRSLVTGF</sequence>
<gene>
    <name evidence="1" type="ORF">BEMITA_LOCUS9424</name>
</gene>
<name>A0A9P0F3R7_BEMTA</name>
<dbReference type="AlphaFoldDB" id="A0A9P0F3R7"/>
<keyword evidence="2" id="KW-1185">Reference proteome</keyword>
<proteinExistence type="predicted"/>